<feature type="transmembrane region" description="Helical" evidence="7">
    <location>
        <begin position="463"/>
        <end position="482"/>
    </location>
</feature>
<protein>
    <submittedName>
        <fullName evidence="9">Monovalent cation/H+ antiporter subunit D</fullName>
    </submittedName>
</protein>
<dbReference type="InterPro" id="IPR001750">
    <property type="entry name" value="ND/Mrp_TM"/>
</dbReference>
<name>A0A1F2P7T3_9EURY</name>
<keyword evidence="2" id="KW-1003">Cell membrane</keyword>
<evidence type="ECO:0000256" key="1">
    <source>
        <dbReference type="ARBA" id="ARBA00004651"/>
    </source>
</evidence>
<dbReference type="Proteomes" id="UP000186940">
    <property type="component" value="Unassembled WGS sequence"/>
</dbReference>
<dbReference type="NCBIfam" id="NF009310">
    <property type="entry name" value="PRK12668.1"/>
    <property type="match status" value="1"/>
</dbReference>
<evidence type="ECO:0000259" key="8">
    <source>
        <dbReference type="Pfam" id="PF00361"/>
    </source>
</evidence>
<dbReference type="AlphaFoldDB" id="A0A1F2P7T3"/>
<feature type="transmembrane region" description="Helical" evidence="7">
    <location>
        <begin position="101"/>
        <end position="123"/>
    </location>
</feature>
<sequence length="573" mass="64428">MTIEWIHPGLILIFGALLIPFIRNRKLKQAYFLLLPIIALIDLLMMQHGSYWNVNFMEYELVLGRVDRLSMVFAYVFVIAAICMNIYALHLERDWEHVSAMMYAGAGLGAVFAGDLFTLYIFWEVMAWASLFLIWFRGTKAAHNAGFRYIMWHLAGGVILLGGIVMYTQSTGSIEFTSFTQFWGTGLCYYLILLGFIINAAVPPLHPWLADAYPEATVTGAVYMTAFTTKSAVYVLARGFPGVEILMWLGAIMAVYGVIFAMLQNDGRRLLAYHIVSQVGYMVCGVGMGIFGLAAGEMAINGATAHAFCHILYKALLFMGMGVVLEVTGKSKFTELGGLYKYMPVTFWLYMIGAFSISGFPLFNGFVSKTMTVEASAMLHEPIIWLLLEGASIGTFFCIALKLPRNVWFGGEKPASIEVKKPPKNMLAGMGLTAALCVILGVYPEPLYNILPYAVEFVPYTAGHVIAMSQLFIFAFIPFWIMREKFRGEPEIVLDTDWFVRKPGRWFIRFCENTLIKYAEFDEKRYFIFPALFERLSKVIRSIQTGYLTYYLQIALLIVMVTLVLASIGGMLL</sequence>
<dbReference type="PANTHER" id="PTHR42682">
    <property type="entry name" value="HYDROGENASE-4 COMPONENT F"/>
    <property type="match status" value="1"/>
</dbReference>
<feature type="transmembrane region" description="Helical" evidence="7">
    <location>
        <begin position="305"/>
        <end position="325"/>
    </location>
</feature>
<keyword evidence="6 7" id="KW-0472">Membrane</keyword>
<dbReference type="InterPro" id="IPR052175">
    <property type="entry name" value="ComplexI-like_HydComp"/>
</dbReference>
<feature type="transmembrane region" description="Helical" evidence="7">
    <location>
        <begin position="383"/>
        <end position="404"/>
    </location>
</feature>
<reference evidence="9" key="1">
    <citation type="submission" date="2016-05" db="EMBL/GenBank/DDBJ databases">
        <title>Microbial consortia oxidize butane by reversing methanogenesis.</title>
        <authorList>
            <person name="Laso-Perez R."/>
            <person name="Richter M."/>
            <person name="Wegener G."/>
            <person name="Musat F."/>
        </authorList>
    </citation>
    <scope>NUCLEOTIDE SEQUENCE [LARGE SCALE GENOMIC DNA]</scope>
    <source>
        <strain evidence="9">BOX2</strain>
    </source>
</reference>
<keyword evidence="5" id="KW-0560">Oxidoreductase</keyword>
<feature type="transmembrane region" description="Helical" evidence="7">
    <location>
        <begin position="30"/>
        <end position="49"/>
    </location>
</feature>
<evidence type="ECO:0000256" key="7">
    <source>
        <dbReference type="SAM" id="Phobius"/>
    </source>
</evidence>
<dbReference type="PRINTS" id="PR01437">
    <property type="entry name" value="NUOXDRDTASE4"/>
</dbReference>
<evidence type="ECO:0000256" key="2">
    <source>
        <dbReference type="ARBA" id="ARBA00022475"/>
    </source>
</evidence>
<dbReference type="GO" id="GO:0016491">
    <property type="term" value="F:oxidoreductase activity"/>
    <property type="evidence" value="ECO:0007669"/>
    <property type="project" value="UniProtKB-KW"/>
</dbReference>
<dbReference type="EMBL" id="LYOS01000006">
    <property type="protein sequence ID" value="OFV67194.1"/>
    <property type="molecule type" value="Genomic_DNA"/>
</dbReference>
<evidence type="ECO:0000256" key="4">
    <source>
        <dbReference type="ARBA" id="ARBA00022989"/>
    </source>
</evidence>
<keyword evidence="10" id="KW-1185">Reference proteome</keyword>
<comment type="caution">
    <text evidence="9">The sequence shown here is derived from an EMBL/GenBank/DDBJ whole genome shotgun (WGS) entry which is preliminary data.</text>
</comment>
<feature type="transmembrane region" description="Helical" evidence="7">
    <location>
        <begin position="6"/>
        <end position="23"/>
    </location>
</feature>
<feature type="domain" description="NADH:quinone oxidoreductase/Mrp antiporter transmembrane" evidence="8">
    <location>
        <begin position="113"/>
        <end position="387"/>
    </location>
</feature>
<feature type="transmembrane region" description="Helical" evidence="7">
    <location>
        <begin position="548"/>
        <end position="572"/>
    </location>
</feature>
<dbReference type="GO" id="GO:0008137">
    <property type="term" value="F:NADH dehydrogenase (ubiquinone) activity"/>
    <property type="evidence" value="ECO:0007669"/>
    <property type="project" value="InterPro"/>
</dbReference>
<dbReference type="GO" id="GO:0042773">
    <property type="term" value="P:ATP synthesis coupled electron transport"/>
    <property type="evidence" value="ECO:0007669"/>
    <property type="project" value="InterPro"/>
</dbReference>
<feature type="transmembrane region" description="Helical" evidence="7">
    <location>
        <begin position="149"/>
        <end position="167"/>
    </location>
</feature>
<evidence type="ECO:0000256" key="3">
    <source>
        <dbReference type="ARBA" id="ARBA00022692"/>
    </source>
</evidence>
<feature type="transmembrane region" description="Helical" evidence="7">
    <location>
        <begin position="425"/>
        <end position="443"/>
    </location>
</feature>
<feature type="transmembrane region" description="Helical" evidence="7">
    <location>
        <begin position="270"/>
        <end position="293"/>
    </location>
</feature>
<dbReference type="Pfam" id="PF00361">
    <property type="entry name" value="Proton_antipo_M"/>
    <property type="match status" value="1"/>
</dbReference>
<accession>A0A1F2P7T3</accession>
<feature type="transmembrane region" description="Helical" evidence="7">
    <location>
        <begin position="179"/>
        <end position="202"/>
    </location>
</feature>
<gene>
    <name evidence="9" type="ORF">SCAL_001635</name>
</gene>
<dbReference type="STRING" id="1838285.SCAL_001635"/>
<feature type="transmembrane region" description="Helical" evidence="7">
    <location>
        <begin position="345"/>
        <end position="363"/>
    </location>
</feature>
<keyword evidence="3 7" id="KW-0812">Transmembrane</keyword>
<evidence type="ECO:0000313" key="9">
    <source>
        <dbReference type="EMBL" id="OFV67194.1"/>
    </source>
</evidence>
<evidence type="ECO:0000313" key="10">
    <source>
        <dbReference type="Proteomes" id="UP000186940"/>
    </source>
</evidence>
<comment type="subcellular location">
    <subcellularLocation>
        <location evidence="1">Cell membrane</location>
        <topology evidence="1">Multi-pass membrane protein</topology>
    </subcellularLocation>
</comment>
<dbReference type="PANTHER" id="PTHR42682:SF4">
    <property type="entry name" value="NADH-UBIQUINONE_PLASTOQUINONE"/>
    <property type="match status" value="1"/>
</dbReference>
<evidence type="ECO:0000256" key="5">
    <source>
        <dbReference type="ARBA" id="ARBA00023002"/>
    </source>
</evidence>
<organism evidence="9 10">
    <name type="scientific">Candidatus Syntropharchaeum caldarium</name>
    <dbReference type="NCBI Taxonomy" id="1838285"/>
    <lineage>
        <taxon>Archaea</taxon>
        <taxon>Methanobacteriati</taxon>
        <taxon>Methanobacteriota</taxon>
        <taxon>Stenosarchaea group</taxon>
        <taxon>Methanomicrobia</taxon>
        <taxon>Methanosarcinales</taxon>
        <taxon>ANME-2 cluster</taxon>
        <taxon>Candidatus Syntropharchaeum</taxon>
    </lineage>
</organism>
<dbReference type="PATRIC" id="fig|1838285.3.peg.1662"/>
<feature type="transmembrane region" description="Helical" evidence="7">
    <location>
        <begin position="245"/>
        <end position="263"/>
    </location>
</feature>
<feature type="transmembrane region" description="Helical" evidence="7">
    <location>
        <begin position="69"/>
        <end position="89"/>
    </location>
</feature>
<keyword evidence="4 7" id="KW-1133">Transmembrane helix</keyword>
<evidence type="ECO:0000256" key="6">
    <source>
        <dbReference type="ARBA" id="ARBA00023136"/>
    </source>
</evidence>
<dbReference type="InterPro" id="IPR003918">
    <property type="entry name" value="NADH_UbQ_OxRdtase"/>
</dbReference>
<proteinExistence type="predicted"/>
<dbReference type="GO" id="GO:0005886">
    <property type="term" value="C:plasma membrane"/>
    <property type="evidence" value="ECO:0007669"/>
    <property type="project" value="UniProtKB-SubCell"/>
</dbReference>